<feature type="domain" description="CLEC16A/TT9 C-terminal" evidence="5">
    <location>
        <begin position="240"/>
        <end position="341"/>
    </location>
</feature>
<sequence length="786" mass="90271">MFRRLGSSSLWKPKNPHSLEYLKYLHGVLVKNEQVTENNRKLLVECLRAIAEILIWGDQNDGTVFDFFLERQMLSYFLSIMMQNCGTFICVQLLQTLNILFENIRHKTSLYYLLSNNHVNSIITYRFNFENEEIMAYYISFLKTLSFKLNEYTIHFFFNEASQEFPLYTEVVRFQSHSEAMVRIAVRTTTLNIYKVKDEAMRDFVRARSRAYFCALNDLIAKQSIEIDHFARSAENESSNRGKLDSMIDDYLDYIHYLSDILFIKDEKLSTLLIEIIFERLLGSLYLSSLGGVRLHPSTATLAPISALFFLTQFLLIIDDWQAVQTLLSLFFFGDSSDLSYQWVRSQPAEWVLVKVKAINVELRAFYVGFINALICSKNDHSAFFGLIFIYAICQNKGAGKEILEAVKTSFDVVDYSDCGLLDKLLDIISKSAEEDAIIRTITVELCSIVIRQLILALDASIDVQVKCERRIEKVIKKVVDMLIPFAYSEELFMEMFEDEFYNLEVGPIKNKIKVRSISTDSSLLLPSPTTPMSGIPLNRRLPCGNEEKIRKNIQLFYHLRRFVLDLRDEEETHFPLTSKTDVVVEVNDCINLENSDLLACSVAFYGKPEKVHRFLVTDQAQLILVEPDNKRMGWAVVRFVGLLQDTQLTGDLDDCRALNIVVNDVNNRSRKGGAVYFSAKLIFDDHIRCMAAKQRLTKGRQRARQCKLDQICDLLGIARKTLFKDNKNPFRIVKGCLPGSLRKHPQVNSSYSSTKSSTGSLNNVPDDPEHANNSATSRNWKVEDV</sequence>
<dbReference type="OrthoDB" id="294052at2759"/>
<dbReference type="WBParaSite" id="TCLT_0000620301-mRNA-1">
    <property type="protein sequence ID" value="TCLT_0000620301-mRNA-1"/>
    <property type="gene ID" value="TCLT_0000620301"/>
</dbReference>
<reference evidence="8" key="1">
    <citation type="submission" date="2016-04" db="UniProtKB">
        <authorList>
            <consortium name="WormBaseParasite"/>
        </authorList>
    </citation>
    <scope>IDENTIFICATION</scope>
</reference>
<feature type="region of interest" description="Disordered" evidence="3">
    <location>
        <begin position="744"/>
        <end position="786"/>
    </location>
</feature>
<protein>
    <submittedName>
        <fullName evidence="8">FPL domain-containing protein</fullName>
    </submittedName>
</protein>
<dbReference type="Pfam" id="PF09758">
    <property type="entry name" value="FPL"/>
    <property type="match status" value="1"/>
</dbReference>
<gene>
    <name evidence="6" type="ORF">TCLT_LOCUS6192</name>
</gene>
<evidence type="ECO:0000256" key="1">
    <source>
        <dbReference type="ARBA" id="ARBA00006441"/>
    </source>
</evidence>
<dbReference type="OMA" id="SMQEQNT"/>
<evidence type="ECO:0000313" key="6">
    <source>
        <dbReference type="EMBL" id="VDN03522.1"/>
    </source>
</evidence>
<keyword evidence="7" id="KW-1185">Reference proteome</keyword>
<comment type="similarity">
    <text evidence="1">Belongs to the CLEC16A/gop-1 family.</text>
</comment>
<organism evidence="8">
    <name type="scientific">Thelazia callipaeda</name>
    <name type="common">Oriental eyeworm</name>
    <name type="synonym">Parasitic nematode</name>
    <dbReference type="NCBI Taxonomy" id="103827"/>
    <lineage>
        <taxon>Eukaryota</taxon>
        <taxon>Metazoa</taxon>
        <taxon>Ecdysozoa</taxon>
        <taxon>Nematoda</taxon>
        <taxon>Chromadorea</taxon>
        <taxon>Rhabditida</taxon>
        <taxon>Spirurina</taxon>
        <taxon>Spiruromorpha</taxon>
        <taxon>Thelazioidea</taxon>
        <taxon>Thelaziidae</taxon>
        <taxon>Thelazia</taxon>
    </lineage>
</organism>
<dbReference type="AlphaFoldDB" id="A0A0N5D089"/>
<dbReference type="Pfam" id="PF19439">
    <property type="entry name" value="CLEC16A_C"/>
    <property type="match status" value="2"/>
</dbReference>
<dbReference type="GO" id="GO:0007034">
    <property type="term" value="P:vacuolar transport"/>
    <property type="evidence" value="ECO:0007669"/>
    <property type="project" value="TreeGrafter"/>
</dbReference>
<dbReference type="GO" id="GO:0006914">
    <property type="term" value="P:autophagy"/>
    <property type="evidence" value="ECO:0007669"/>
    <property type="project" value="UniProtKB-KW"/>
</dbReference>
<evidence type="ECO:0000313" key="7">
    <source>
        <dbReference type="Proteomes" id="UP000276776"/>
    </source>
</evidence>
<keyword evidence="2" id="KW-0072">Autophagy</keyword>
<feature type="domain" description="FPL" evidence="4">
    <location>
        <begin position="47"/>
        <end position="194"/>
    </location>
</feature>
<accession>A0A0N5D089</accession>
<dbReference type="GO" id="GO:0005794">
    <property type="term" value="C:Golgi apparatus"/>
    <property type="evidence" value="ECO:0007669"/>
    <property type="project" value="TreeGrafter"/>
</dbReference>
<dbReference type="STRING" id="103827.A0A0N5D089"/>
<dbReference type="InterPro" id="IPR045820">
    <property type="entry name" value="CLEC16A/TT9_C"/>
</dbReference>
<name>A0A0N5D089_THECL</name>
<evidence type="ECO:0000259" key="5">
    <source>
        <dbReference type="Pfam" id="PF19439"/>
    </source>
</evidence>
<evidence type="ECO:0000256" key="2">
    <source>
        <dbReference type="ARBA" id="ARBA00023006"/>
    </source>
</evidence>
<evidence type="ECO:0000259" key="4">
    <source>
        <dbReference type="Pfam" id="PF09758"/>
    </source>
</evidence>
<dbReference type="EMBL" id="UYYF01004397">
    <property type="protein sequence ID" value="VDN03522.1"/>
    <property type="molecule type" value="Genomic_DNA"/>
</dbReference>
<dbReference type="InterPro" id="IPR039272">
    <property type="entry name" value="CLEC16A/TT9"/>
</dbReference>
<dbReference type="GO" id="GO:0016197">
    <property type="term" value="P:endosomal transport"/>
    <property type="evidence" value="ECO:0007669"/>
    <property type="project" value="TreeGrafter"/>
</dbReference>
<dbReference type="InterPro" id="IPR019155">
    <property type="entry name" value="CLEC16A/TT9_N"/>
</dbReference>
<feature type="domain" description="CLEC16A/TT9 C-terminal" evidence="5">
    <location>
        <begin position="364"/>
        <end position="717"/>
    </location>
</feature>
<dbReference type="GO" id="GO:1901096">
    <property type="term" value="P:regulation of autophagosome maturation"/>
    <property type="evidence" value="ECO:0007669"/>
    <property type="project" value="TreeGrafter"/>
</dbReference>
<dbReference type="GO" id="GO:0005770">
    <property type="term" value="C:late endosome"/>
    <property type="evidence" value="ECO:0007669"/>
    <property type="project" value="TreeGrafter"/>
</dbReference>
<feature type="compositionally biased region" description="Low complexity" evidence="3">
    <location>
        <begin position="750"/>
        <end position="761"/>
    </location>
</feature>
<evidence type="ECO:0000256" key="3">
    <source>
        <dbReference type="SAM" id="MobiDB-lite"/>
    </source>
</evidence>
<reference evidence="6 7" key="2">
    <citation type="submission" date="2018-11" db="EMBL/GenBank/DDBJ databases">
        <authorList>
            <consortium name="Pathogen Informatics"/>
        </authorList>
    </citation>
    <scope>NUCLEOTIDE SEQUENCE [LARGE SCALE GENOMIC DNA]</scope>
</reference>
<dbReference type="Proteomes" id="UP000276776">
    <property type="component" value="Unassembled WGS sequence"/>
</dbReference>
<evidence type="ECO:0000313" key="8">
    <source>
        <dbReference type="WBParaSite" id="TCLT_0000620301-mRNA-1"/>
    </source>
</evidence>
<proteinExistence type="inferred from homology"/>
<dbReference type="PANTHER" id="PTHR21481">
    <property type="entry name" value="PROTEIN CLEC16A"/>
    <property type="match status" value="1"/>
</dbReference>
<dbReference type="PANTHER" id="PTHR21481:SF0">
    <property type="entry name" value="PROTEIN CLEC16A"/>
    <property type="match status" value="1"/>
</dbReference>